<name>A0ACC2EIE9_DIPCM</name>
<comment type="caution">
    <text evidence="1">The sequence shown here is derived from an EMBL/GenBank/DDBJ whole genome shotgun (WGS) entry which is preliminary data.</text>
</comment>
<dbReference type="Proteomes" id="UP001162992">
    <property type="component" value="Chromosome 2"/>
</dbReference>
<dbReference type="EMBL" id="CM055093">
    <property type="protein sequence ID" value="KAJ7566338.1"/>
    <property type="molecule type" value="Genomic_DNA"/>
</dbReference>
<proteinExistence type="predicted"/>
<evidence type="ECO:0000313" key="1">
    <source>
        <dbReference type="EMBL" id="KAJ7566338.1"/>
    </source>
</evidence>
<reference evidence="2" key="1">
    <citation type="journal article" date="2024" name="Proc. Natl. Acad. Sci. U.S.A.">
        <title>Extraordinary preservation of gene collinearity over three hundred million years revealed in homosporous lycophytes.</title>
        <authorList>
            <person name="Li C."/>
            <person name="Wickell D."/>
            <person name="Kuo L.Y."/>
            <person name="Chen X."/>
            <person name="Nie B."/>
            <person name="Liao X."/>
            <person name="Peng D."/>
            <person name="Ji J."/>
            <person name="Jenkins J."/>
            <person name="Williams M."/>
            <person name="Shu S."/>
            <person name="Plott C."/>
            <person name="Barry K."/>
            <person name="Rajasekar S."/>
            <person name="Grimwood J."/>
            <person name="Han X."/>
            <person name="Sun S."/>
            <person name="Hou Z."/>
            <person name="He W."/>
            <person name="Dai G."/>
            <person name="Sun C."/>
            <person name="Schmutz J."/>
            <person name="Leebens-Mack J.H."/>
            <person name="Li F.W."/>
            <person name="Wang L."/>
        </authorList>
    </citation>
    <scope>NUCLEOTIDE SEQUENCE [LARGE SCALE GENOMIC DNA]</scope>
    <source>
        <strain evidence="2">cv. PW_Plant_1</strain>
    </source>
</reference>
<sequence>MSEHEASPDVLDDDHEEDEEQVDLDGEVEPEEMIDDEVEDVVDGEEDEKQEIEEGLDLGMPEEEGSGYHEEPYAENEIGAENGEHDKADGGESIEAVHMEENAPHQEEEIEQKDEKDAVKHDELLSRPPHGSEVFVGGITQDTTEDDLRALCSSCGDIYEVRVLKDKETSQNKGYAFVTFTTRESAEKAIETLGASELKGKKLRFSQSQSKHRLFIGNIPKGWDKPELEKILVEQGPGIESVELLKDPKNPERNRGFAFVDYYNHACAENARKVMSRASFRLGSNVPTVSWADPRGGPDTPAAMAQVKVVYVRNLPDTVTEEQLKSLFERHGEVTRVVLPASKPGQGKRDFGFVHFSDRSSALRALEKTETYELEGRVLETSLAKPPAEKRNPAADASYPLQRAGVLPQLHRAGYNYGADMYGVDNSGYGTTRGYNKPVIYGRGPPPAGMTMVPMMLPDGRVGYVFQQPGAAGVSPQFRGGRSGQGASAYRQGGNGTGGRGGSRRYRPY</sequence>
<keyword evidence="2" id="KW-1185">Reference proteome</keyword>
<accession>A0ACC2EIE9</accession>
<evidence type="ECO:0000313" key="2">
    <source>
        <dbReference type="Proteomes" id="UP001162992"/>
    </source>
</evidence>
<organism evidence="1 2">
    <name type="scientific">Diphasiastrum complanatum</name>
    <name type="common">Issler's clubmoss</name>
    <name type="synonym">Lycopodium complanatum</name>
    <dbReference type="NCBI Taxonomy" id="34168"/>
    <lineage>
        <taxon>Eukaryota</taxon>
        <taxon>Viridiplantae</taxon>
        <taxon>Streptophyta</taxon>
        <taxon>Embryophyta</taxon>
        <taxon>Tracheophyta</taxon>
        <taxon>Lycopodiopsida</taxon>
        <taxon>Lycopodiales</taxon>
        <taxon>Lycopodiaceae</taxon>
        <taxon>Lycopodioideae</taxon>
        <taxon>Diphasiastrum</taxon>
    </lineage>
</organism>
<gene>
    <name evidence="1" type="ORF">O6H91_02G097800</name>
</gene>
<protein>
    <submittedName>
        <fullName evidence="1">Uncharacterized protein</fullName>
    </submittedName>
</protein>